<dbReference type="Gene3D" id="3.30.70.330">
    <property type="match status" value="1"/>
</dbReference>
<comment type="function">
    <text evidence="6">One of the early assembly proteins it binds 23S rRNA. One of the proteins that surrounds the polypeptide exit tunnel on the outside of the ribosome. Forms the main docking site for trigger factor binding to the ribosome.</text>
</comment>
<dbReference type="STRING" id="252246.SAMN05421799_10354"/>
<evidence type="ECO:0000256" key="2">
    <source>
        <dbReference type="ARBA" id="ARBA00022730"/>
    </source>
</evidence>
<accession>A0A1N7LCK5</accession>
<protein>
    <recommendedName>
        <fullName evidence="6">Large ribosomal subunit protein uL23</fullName>
    </recommendedName>
</protein>
<dbReference type="FunFam" id="3.30.70.330:FF:000001">
    <property type="entry name" value="50S ribosomal protein L23"/>
    <property type="match status" value="1"/>
</dbReference>
<evidence type="ECO:0000256" key="4">
    <source>
        <dbReference type="ARBA" id="ARBA00022980"/>
    </source>
</evidence>
<dbReference type="Proteomes" id="UP000186156">
    <property type="component" value="Unassembled WGS sequence"/>
</dbReference>
<dbReference type="NCBIfam" id="NF004363">
    <property type="entry name" value="PRK05738.2-4"/>
    <property type="match status" value="1"/>
</dbReference>
<dbReference type="SUPFAM" id="SSF54189">
    <property type="entry name" value="Ribosomal proteins S24e, L23 and L15e"/>
    <property type="match status" value="1"/>
</dbReference>
<dbReference type="InterPro" id="IPR012677">
    <property type="entry name" value="Nucleotide-bd_a/b_plait_sf"/>
</dbReference>
<dbReference type="GO" id="GO:0019843">
    <property type="term" value="F:rRNA binding"/>
    <property type="evidence" value="ECO:0007669"/>
    <property type="project" value="UniProtKB-UniRule"/>
</dbReference>
<dbReference type="AlphaFoldDB" id="A0A1N7LCK5"/>
<dbReference type="PANTHER" id="PTHR11620">
    <property type="entry name" value="60S RIBOSOMAL PROTEIN L23A"/>
    <property type="match status" value="1"/>
</dbReference>
<dbReference type="GO" id="GO:0006412">
    <property type="term" value="P:translation"/>
    <property type="evidence" value="ECO:0007669"/>
    <property type="project" value="UniProtKB-UniRule"/>
</dbReference>
<dbReference type="NCBIfam" id="NF004359">
    <property type="entry name" value="PRK05738.1-3"/>
    <property type="match status" value="1"/>
</dbReference>
<keyword evidence="9" id="KW-1185">Reference proteome</keyword>
<dbReference type="InterPro" id="IPR013025">
    <property type="entry name" value="Ribosomal_uL23-like"/>
</dbReference>
<dbReference type="GO" id="GO:0003735">
    <property type="term" value="F:structural constituent of ribosome"/>
    <property type="evidence" value="ECO:0007669"/>
    <property type="project" value="InterPro"/>
</dbReference>
<keyword evidence="3 6" id="KW-0694">RNA-binding</keyword>
<dbReference type="RefSeq" id="WP_076345519.1">
    <property type="nucleotide sequence ID" value="NZ_FTOO01000003.1"/>
</dbReference>
<dbReference type="InterPro" id="IPR012678">
    <property type="entry name" value="Ribosomal_uL23/eL15/eS24_sf"/>
</dbReference>
<dbReference type="Pfam" id="PF00276">
    <property type="entry name" value="Ribosomal_L23"/>
    <property type="match status" value="1"/>
</dbReference>
<dbReference type="NCBIfam" id="NF004366">
    <property type="entry name" value="PRK05738.3-2"/>
    <property type="match status" value="1"/>
</dbReference>
<name>A0A1N7LCK5_9BACL</name>
<dbReference type="GO" id="GO:1990904">
    <property type="term" value="C:ribonucleoprotein complex"/>
    <property type="evidence" value="ECO:0007669"/>
    <property type="project" value="UniProtKB-KW"/>
</dbReference>
<keyword evidence="4 6" id="KW-0689">Ribosomal protein</keyword>
<evidence type="ECO:0000256" key="6">
    <source>
        <dbReference type="HAMAP-Rule" id="MF_01369"/>
    </source>
</evidence>
<comment type="similarity">
    <text evidence="1 6 7">Belongs to the universal ribosomal protein uL23 family.</text>
</comment>
<dbReference type="OrthoDB" id="9793353at2"/>
<keyword evidence="5 6" id="KW-0687">Ribonucleoprotein</keyword>
<dbReference type="InterPro" id="IPR001014">
    <property type="entry name" value="Ribosomal_uL23_CS"/>
</dbReference>
<gene>
    <name evidence="6" type="primary">rplW</name>
    <name evidence="8" type="ORF">SAMN05421799_10354</name>
</gene>
<comment type="subunit">
    <text evidence="6">Part of the 50S ribosomal subunit. Contacts protein L29, and trigger factor when it is bound to the ribosome.</text>
</comment>
<evidence type="ECO:0000313" key="9">
    <source>
        <dbReference type="Proteomes" id="UP000186156"/>
    </source>
</evidence>
<reference evidence="9" key="1">
    <citation type="submission" date="2017-01" db="EMBL/GenBank/DDBJ databases">
        <authorList>
            <person name="Varghese N."/>
            <person name="Submissions S."/>
        </authorList>
    </citation>
    <scope>NUCLEOTIDE SEQUENCE [LARGE SCALE GENOMIC DNA]</scope>
    <source>
        <strain evidence="9">DSM 16176</strain>
    </source>
</reference>
<dbReference type="PROSITE" id="PS00050">
    <property type="entry name" value="RIBOSOMAL_L23"/>
    <property type="match status" value="1"/>
</dbReference>
<dbReference type="EMBL" id="FTOO01000003">
    <property type="protein sequence ID" value="SIS71595.1"/>
    <property type="molecule type" value="Genomic_DNA"/>
</dbReference>
<evidence type="ECO:0000256" key="7">
    <source>
        <dbReference type="RuleBase" id="RU003934"/>
    </source>
</evidence>
<organism evidence="8 9">
    <name type="scientific">Alicyclobacillus vulcanalis</name>
    <dbReference type="NCBI Taxonomy" id="252246"/>
    <lineage>
        <taxon>Bacteria</taxon>
        <taxon>Bacillati</taxon>
        <taxon>Bacillota</taxon>
        <taxon>Bacilli</taxon>
        <taxon>Bacillales</taxon>
        <taxon>Alicyclobacillaceae</taxon>
        <taxon>Alicyclobacillus</taxon>
    </lineage>
</organism>
<sequence>MDPRDLIKRPIITERSTELMEENKYVFEVDRRANKVEIRKAVEKLFGVEVESVHTMNVRGKQKRVGKYVGRTSDWKKAIVKLKPGSKTIDFFGES</sequence>
<keyword evidence="2 6" id="KW-0699">rRNA-binding</keyword>
<evidence type="ECO:0000313" key="8">
    <source>
        <dbReference type="EMBL" id="SIS71595.1"/>
    </source>
</evidence>
<evidence type="ECO:0000256" key="3">
    <source>
        <dbReference type="ARBA" id="ARBA00022884"/>
    </source>
</evidence>
<dbReference type="HAMAP" id="MF_01369_B">
    <property type="entry name" value="Ribosomal_uL23_B"/>
    <property type="match status" value="1"/>
</dbReference>
<evidence type="ECO:0000256" key="1">
    <source>
        <dbReference type="ARBA" id="ARBA00006700"/>
    </source>
</evidence>
<evidence type="ECO:0000256" key="5">
    <source>
        <dbReference type="ARBA" id="ARBA00023274"/>
    </source>
</evidence>
<dbReference type="GO" id="GO:0005840">
    <property type="term" value="C:ribosome"/>
    <property type="evidence" value="ECO:0007669"/>
    <property type="project" value="UniProtKB-KW"/>
</dbReference>
<proteinExistence type="inferred from homology"/>